<protein>
    <submittedName>
        <fullName evidence="1">Uncharacterized protein</fullName>
    </submittedName>
</protein>
<proteinExistence type="predicted"/>
<keyword evidence="2" id="KW-1185">Reference proteome</keyword>
<dbReference type="EMBL" id="JBHRWN010000002">
    <property type="protein sequence ID" value="MFC3478868.1"/>
    <property type="molecule type" value="Genomic_DNA"/>
</dbReference>
<dbReference type="RefSeq" id="WP_232569635.1">
    <property type="nucleotide sequence ID" value="NZ_CP089466.1"/>
</dbReference>
<comment type="caution">
    <text evidence="1">The sequence shown here is derived from an EMBL/GenBank/DDBJ whole genome shotgun (WGS) entry which is preliminary data.</text>
</comment>
<dbReference type="Proteomes" id="UP001595660">
    <property type="component" value="Unassembled WGS sequence"/>
</dbReference>
<dbReference type="AlphaFoldDB" id="A0ABD5NI34"/>
<name>A0ABD5NI34_9EURY</name>
<evidence type="ECO:0000313" key="2">
    <source>
        <dbReference type="Proteomes" id="UP001595660"/>
    </source>
</evidence>
<gene>
    <name evidence="1" type="ORF">ACFOKC_14145</name>
</gene>
<evidence type="ECO:0000313" key="1">
    <source>
        <dbReference type="EMBL" id="MFC3478868.1"/>
    </source>
</evidence>
<dbReference type="GeneID" id="69118118"/>
<sequence>MTDDPATADSRFSPQRVLDGVRVRLIPRLEESDRASDEFAALLEELLRADRDPDRANDRLDDWTKKRKR</sequence>
<accession>A0ABD5NI34</accession>
<organism evidence="1 2">
    <name type="scientific">Halobacterium litoreum</name>
    <dbReference type="NCBI Taxonomy" id="2039234"/>
    <lineage>
        <taxon>Archaea</taxon>
        <taxon>Methanobacteriati</taxon>
        <taxon>Methanobacteriota</taxon>
        <taxon>Stenosarchaea group</taxon>
        <taxon>Halobacteria</taxon>
        <taxon>Halobacteriales</taxon>
        <taxon>Halobacteriaceae</taxon>
        <taxon>Halobacterium</taxon>
    </lineage>
</organism>
<reference evidence="1 2" key="1">
    <citation type="journal article" date="2019" name="Int. J. Syst. Evol. Microbiol.">
        <title>The Global Catalogue of Microorganisms (GCM) 10K type strain sequencing project: providing services to taxonomists for standard genome sequencing and annotation.</title>
        <authorList>
            <consortium name="The Broad Institute Genomics Platform"/>
            <consortium name="The Broad Institute Genome Sequencing Center for Infectious Disease"/>
            <person name="Wu L."/>
            <person name="Ma J."/>
        </authorList>
    </citation>
    <scope>NUCLEOTIDE SEQUENCE [LARGE SCALE GENOMIC DNA]</scope>
    <source>
        <strain evidence="1 2">CGMCC 1.12562</strain>
    </source>
</reference>